<sequence length="152" mass="16765">MRYAVKIPSTLCSSLEARCIIRRRIPPFLSTQFLDGHDVPCALSKSQRRHPTETCRIQCECGLDCHLRCRQVKGFNDMIFRALVASHTAFVASRYTSRMDCNSWTSSSVHASTVGTGTFMFSCWCGSVGSSTSACFHDLSSVTAVPSLLDLS</sequence>
<reference evidence="1" key="1">
    <citation type="submission" date="2013-12" db="EMBL/GenBank/DDBJ databases">
        <title>The Genome Sequence of Aphanomyces invadans NJM9701.</title>
        <authorList>
            <consortium name="The Broad Institute Genomics Platform"/>
            <person name="Russ C."/>
            <person name="Tyler B."/>
            <person name="van West P."/>
            <person name="Dieguez-Uribeondo J."/>
            <person name="Young S.K."/>
            <person name="Zeng Q."/>
            <person name="Gargeya S."/>
            <person name="Fitzgerald M."/>
            <person name="Abouelleil A."/>
            <person name="Alvarado L."/>
            <person name="Chapman S.B."/>
            <person name="Gainer-Dewar J."/>
            <person name="Goldberg J."/>
            <person name="Griggs A."/>
            <person name="Gujja S."/>
            <person name="Hansen M."/>
            <person name="Howarth C."/>
            <person name="Imamovic A."/>
            <person name="Ireland A."/>
            <person name="Larimer J."/>
            <person name="McCowan C."/>
            <person name="Murphy C."/>
            <person name="Pearson M."/>
            <person name="Poon T.W."/>
            <person name="Priest M."/>
            <person name="Roberts A."/>
            <person name="Saif S."/>
            <person name="Shea T."/>
            <person name="Sykes S."/>
            <person name="Wortman J."/>
            <person name="Nusbaum C."/>
            <person name="Birren B."/>
        </authorList>
    </citation>
    <scope>NUCLEOTIDE SEQUENCE [LARGE SCALE GENOMIC DNA]</scope>
    <source>
        <strain evidence="1">NJM9701</strain>
    </source>
</reference>
<gene>
    <name evidence="1" type="ORF">H310_08766</name>
</gene>
<protein>
    <submittedName>
        <fullName evidence="1">Uncharacterized protein</fullName>
    </submittedName>
</protein>
<dbReference type="AlphaFoldDB" id="A0A024TXE0"/>
<organism evidence="1">
    <name type="scientific">Aphanomyces invadans</name>
    <dbReference type="NCBI Taxonomy" id="157072"/>
    <lineage>
        <taxon>Eukaryota</taxon>
        <taxon>Sar</taxon>
        <taxon>Stramenopiles</taxon>
        <taxon>Oomycota</taxon>
        <taxon>Saprolegniomycetes</taxon>
        <taxon>Saprolegniales</taxon>
        <taxon>Verrucalvaceae</taxon>
        <taxon>Aphanomyces</taxon>
    </lineage>
</organism>
<dbReference type="GeneID" id="20085816"/>
<name>A0A024TXE0_9STRA</name>
<accession>A0A024TXE0</accession>
<evidence type="ECO:0000313" key="1">
    <source>
        <dbReference type="EMBL" id="ETV98654.1"/>
    </source>
</evidence>
<dbReference type="EMBL" id="KI913969">
    <property type="protein sequence ID" value="ETV98654.1"/>
    <property type="molecule type" value="Genomic_DNA"/>
</dbReference>
<dbReference type="RefSeq" id="XP_008872851.1">
    <property type="nucleotide sequence ID" value="XM_008874629.1"/>
</dbReference>
<proteinExistence type="predicted"/>
<dbReference type="VEuPathDB" id="FungiDB:H310_08766"/>